<dbReference type="InterPro" id="IPR056179">
    <property type="entry name" value="DHQS_C"/>
</dbReference>
<keyword evidence="11" id="KW-0028">Amino-acid biosynthesis</keyword>
<dbReference type="GO" id="GO:0000166">
    <property type="term" value="F:nucleotide binding"/>
    <property type="evidence" value="ECO:0007669"/>
    <property type="project" value="UniProtKB-KW"/>
</dbReference>
<evidence type="ECO:0000259" key="21">
    <source>
        <dbReference type="Pfam" id="PF24621"/>
    </source>
</evidence>
<evidence type="ECO:0000256" key="12">
    <source>
        <dbReference type="ARBA" id="ARBA00022723"/>
    </source>
</evidence>
<comment type="catalytic activity">
    <reaction evidence="1">
        <text>7-phospho-2-dehydro-3-deoxy-D-arabino-heptonate = 3-dehydroquinate + phosphate</text>
        <dbReference type="Rhea" id="RHEA:21968"/>
        <dbReference type="ChEBI" id="CHEBI:32364"/>
        <dbReference type="ChEBI" id="CHEBI:43474"/>
        <dbReference type="ChEBI" id="CHEBI:58394"/>
        <dbReference type="EC" id="4.2.3.4"/>
    </reaction>
</comment>
<keyword evidence="15" id="KW-0520">NAD</keyword>
<evidence type="ECO:0000313" key="22">
    <source>
        <dbReference type="EMBL" id="ETK05482.1"/>
    </source>
</evidence>
<dbReference type="GO" id="GO:0005737">
    <property type="term" value="C:cytoplasm"/>
    <property type="evidence" value="ECO:0007669"/>
    <property type="project" value="UniProtKB-SubCell"/>
</dbReference>
<dbReference type="AlphaFoldDB" id="W2CG76"/>
<dbReference type="Pfam" id="PF24621">
    <property type="entry name" value="DHQS_C"/>
    <property type="match status" value="1"/>
</dbReference>
<keyword evidence="14" id="KW-0862">Zinc</keyword>
<dbReference type="Pfam" id="PF01761">
    <property type="entry name" value="DHQ_synthase"/>
    <property type="match status" value="1"/>
</dbReference>
<evidence type="ECO:0000256" key="14">
    <source>
        <dbReference type="ARBA" id="ARBA00022833"/>
    </source>
</evidence>
<keyword evidence="17" id="KW-0456">Lyase</keyword>
<keyword evidence="10" id="KW-0963">Cytoplasm</keyword>
<keyword evidence="12" id="KW-0479">Metal-binding</keyword>
<proteinExistence type="inferred from homology"/>
<sequence>MQQILYTSALSELLPTLLAEAPVPDCIAVLTDQTTHRHCRSLLGNSAATAYDIVIPPTDTHKTLDTLAQVWEGLQRAEATRHSLLINLGGGMVTDLGGFAAATFKRGIRFINIPTTLLAMVDAAVGGKTGINFGGLKNEVGCFADAQTVVVCTELLRTLDDENLRSGYAEMLKHALLTGTDCWARHLRFDLSAPDFDILQGLVRESIVCKQHIVEQDPHEKGIRKALNLGHTVGHALESFLIETQRPVLHGYAVAWGLVCELFMSAAQAGLPTDVLHTTTRFILRTYGRPAITCNDYDRLHALMLHDKKNVAGSIRFTLLSDVGEILIDQTADRTLIEDALDFLREV</sequence>
<dbReference type="NCBIfam" id="TIGR01357">
    <property type="entry name" value="aroB"/>
    <property type="match status" value="1"/>
</dbReference>
<dbReference type="GO" id="GO:0009423">
    <property type="term" value="P:chorismate biosynthetic process"/>
    <property type="evidence" value="ECO:0007669"/>
    <property type="project" value="UniProtKB-UniRule"/>
</dbReference>
<comment type="pathway">
    <text evidence="6">Metabolic intermediate biosynthesis; chorismate biosynthesis; chorismate from D-erythrose 4-phosphate and phosphoenolpyruvate: step 2/7.</text>
</comment>
<keyword evidence="18" id="KW-0170">Cobalt</keyword>
<evidence type="ECO:0000256" key="8">
    <source>
        <dbReference type="ARBA" id="ARBA00013031"/>
    </source>
</evidence>
<dbReference type="EMBL" id="AYYC01000516">
    <property type="protein sequence ID" value="ETK05482.1"/>
    <property type="molecule type" value="Genomic_DNA"/>
</dbReference>
<dbReference type="EC" id="4.2.3.4" evidence="8 19"/>
<evidence type="ECO:0000256" key="13">
    <source>
        <dbReference type="ARBA" id="ARBA00022741"/>
    </source>
</evidence>
<dbReference type="PANTHER" id="PTHR43622">
    <property type="entry name" value="3-DEHYDROQUINATE SYNTHASE"/>
    <property type="match status" value="1"/>
</dbReference>
<dbReference type="PIRSF" id="PIRSF001455">
    <property type="entry name" value="DHQ_synth"/>
    <property type="match status" value="1"/>
</dbReference>
<evidence type="ECO:0000256" key="2">
    <source>
        <dbReference type="ARBA" id="ARBA00001911"/>
    </source>
</evidence>
<reference evidence="22 23" key="1">
    <citation type="submission" date="2013-11" db="EMBL/GenBank/DDBJ databases">
        <title>Single cell genomics of uncultured Tannerella BU063 (oral taxon 286).</title>
        <authorList>
            <person name="Beall C.J."/>
            <person name="Campbell A.G."/>
            <person name="Griffen A.L."/>
            <person name="Podar M."/>
            <person name="Leys E.J."/>
        </authorList>
    </citation>
    <scope>NUCLEOTIDE SEQUENCE [LARGE SCALE GENOMIC DNA]</scope>
    <source>
        <strain evidence="22">Cell 5</strain>
    </source>
</reference>
<keyword evidence="16" id="KW-0057">Aromatic amino acid biosynthesis</keyword>
<evidence type="ECO:0000256" key="11">
    <source>
        <dbReference type="ARBA" id="ARBA00022605"/>
    </source>
</evidence>
<dbReference type="GO" id="GO:0009073">
    <property type="term" value="P:aromatic amino acid family biosynthetic process"/>
    <property type="evidence" value="ECO:0007669"/>
    <property type="project" value="UniProtKB-KW"/>
</dbReference>
<dbReference type="InterPro" id="IPR030963">
    <property type="entry name" value="DHQ_synth_fam"/>
</dbReference>
<dbReference type="CDD" id="cd08195">
    <property type="entry name" value="DHQS"/>
    <property type="match status" value="1"/>
</dbReference>
<dbReference type="PANTHER" id="PTHR43622:SF7">
    <property type="entry name" value="3-DEHYDROQUINATE SYNTHASE, CHLOROPLASTIC"/>
    <property type="match status" value="1"/>
</dbReference>
<evidence type="ECO:0000256" key="6">
    <source>
        <dbReference type="ARBA" id="ARBA00004661"/>
    </source>
</evidence>
<dbReference type="GO" id="GO:0008652">
    <property type="term" value="P:amino acid biosynthetic process"/>
    <property type="evidence" value="ECO:0007669"/>
    <property type="project" value="UniProtKB-KW"/>
</dbReference>
<evidence type="ECO:0000256" key="5">
    <source>
        <dbReference type="ARBA" id="ARBA00004496"/>
    </source>
</evidence>
<organism evidence="22 23">
    <name type="scientific">Tannerella sp. oral taxon BU063 isolate Cell 5</name>
    <dbReference type="NCBI Taxonomy" id="1410950"/>
    <lineage>
        <taxon>Bacteria</taxon>
        <taxon>Pseudomonadati</taxon>
        <taxon>Bacteroidota</taxon>
        <taxon>Bacteroidia</taxon>
        <taxon>Bacteroidales</taxon>
        <taxon>Tannerellaceae</taxon>
        <taxon>Tannerella</taxon>
    </lineage>
</organism>
<evidence type="ECO:0000256" key="10">
    <source>
        <dbReference type="ARBA" id="ARBA00022490"/>
    </source>
</evidence>
<feature type="domain" description="3-dehydroquinate synthase C-terminal" evidence="21">
    <location>
        <begin position="167"/>
        <end position="310"/>
    </location>
</feature>
<evidence type="ECO:0000256" key="16">
    <source>
        <dbReference type="ARBA" id="ARBA00023141"/>
    </source>
</evidence>
<comment type="cofactor">
    <cofactor evidence="3">
        <name>Co(2+)</name>
        <dbReference type="ChEBI" id="CHEBI:48828"/>
    </cofactor>
</comment>
<dbReference type="GO" id="GO:0046872">
    <property type="term" value="F:metal ion binding"/>
    <property type="evidence" value="ECO:0007669"/>
    <property type="project" value="UniProtKB-KW"/>
</dbReference>
<evidence type="ECO:0000313" key="23">
    <source>
        <dbReference type="Proteomes" id="UP000018872"/>
    </source>
</evidence>
<evidence type="ECO:0000256" key="19">
    <source>
        <dbReference type="NCBIfam" id="TIGR01357"/>
    </source>
</evidence>
<comment type="caution">
    <text evidence="22">The sequence shown here is derived from an EMBL/GenBank/DDBJ whole genome shotgun (WGS) entry which is preliminary data.</text>
</comment>
<evidence type="ECO:0000259" key="20">
    <source>
        <dbReference type="Pfam" id="PF01761"/>
    </source>
</evidence>
<dbReference type="PATRIC" id="fig|1410950.3.peg.248"/>
<evidence type="ECO:0000256" key="4">
    <source>
        <dbReference type="ARBA" id="ARBA00003485"/>
    </source>
</evidence>
<comment type="similarity">
    <text evidence="7">Belongs to the sugar phosphate cyclases superfamily. Dehydroquinate synthase family.</text>
</comment>
<comment type="cofactor">
    <cofactor evidence="2">
        <name>NAD(+)</name>
        <dbReference type="ChEBI" id="CHEBI:57540"/>
    </cofactor>
</comment>
<protein>
    <recommendedName>
        <fullName evidence="9 19">3-dehydroquinate synthase</fullName>
        <ecNumber evidence="8 19">4.2.3.4</ecNumber>
    </recommendedName>
</protein>
<dbReference type="GO" id="GO:0003856">
    <property type="term" value="F:3-dehydroquinate synthase activity"/>
    <property type="evidence" value="ECO:0007669"/>
    <property type="project" value="UniProtKB-UniRule"/>
</dbReference>
<dbReference type="Gene3D" id="1.20.1090.10">
    <property type="entry name" value="Dehydroquinate synthase-like - alpha domain"/>
    <property type="match status" value="1"/>
</dbReference>
<evidence type="ECO:0000256" key="3">
    <source>
        <dbReference type="ARBA" id="ARBA00001941"/>
    </source>
</evidence>
<feature type="domain" description="3-dehydroquinate synthase N-terminal" evidence="20">
    <location>
        <begin position="53"/>
        <end position="165"/>
    </location>
</feature>
<evidence type="ECO:0000256" key="17">
    <source>
        <dbReference type="ARBA" id="ARBA00023239"/>
    </source>
</evidence>
<dbReference type="SUPFAM" id="SSF56796">
    <property type="entry name" value="Dehydroquinate synthase-like"/>
    <property type="match status" value="1"/>
</dbReference>
<name>W2CG76_9BACT</name>
<evidence type="ECO:0000256" key="15">
    <source>
        <dbReference type="ARBA" id="ARBA00023027"/>
    </source>
</evidence>
<dbReference type="InterPro" id="IPR016037">
    <property type="entry name" value="DHQ_synth_AroB"/>
</dbReference>
<evidence type="ECO:0000256" key="9">
    <source>
        <dbReference type="ARBA" id="ARBA00017684"/>
    </source>
</evidence>
<dbReference type="InterPro" id="IPR030960">
    <property type="entry name" value="DHQS/DOIS_N"/>
</dbReference>
<evidence type="ECO:0000256" key="1">
    <source>
        <dbReference type="ARBA" id="ARBA00001393"/>
    </source>
</evidence>
<evidence type="ECO:0000256" key="7">
    <source>
        <dbReference type="ARBA" id="ARBA00005412"/>
    </source>
</evidence>
<comment type="function">
    <text evidence="4">Catalyzes the conversion of 3-deoxy-D-arabino-heptulosonate 7-phosphate (DAHP) to dehydroquinate (DHQ).</text>
</comment>
<evidence type="ECO:0000256" key="18">
    <source>
        <dbReference type="ARBA" id="ARBA00023285"/>
    </source>
</evidence>
<dbReference type="InterPro" id="IPR050071">
    <property type="entry name" value="Dehydroquinate_synthase"/>
</dbReference>
<dbReference type="Proteomes" id="UP000018872">
    <property type="component" value="Unassembled WGS sequence"/>
</dbReference>
<accession>W2CG76</accession>
<gene>
    <name evidence="22" type="ORF">T229_03120</name>
</gene>
<comment type="subcellular location">
    <subcellularLocation>
        <location evidence="5">Cytoplasm</location>
    </subcellularLocation>
</comment>
<dbReference type="Gene3D" id="3.40.50.1970">
    <property type="match status" value="1"/>
</dbReference>
<keyword evidence="13" id="KW-0547">Nucleotide-binding</keyword>